<dbReference type="PROSITE" id="PS51257">
    <property type="entry name" value="PROKAR_LIPOPROTEIN"/>
    <property type="match status" value="1"/>
</dbReference>
<dbReference type="EMBL" id="JACHJJ010000007">
    <property type="protein sequence ID" value="MBB5963373.1"/>
    <property type="molecule type" value="Genomic_DNA"/>
</dbReference>
<feature type="compositionally biased region" description="Low complexity" evidence="1">
    <location>
        <begin position="99"/>
        <end position="115"/>
    </location>
</feature>
<evidence type="ECO:0000313" key="3">
    <source>
        <dbReference type="EMBL" id="MBB5963373.1"/>
    </source>
</evidence>
<keyword evidence="4" id="KW-1185">Reference proteome</keyword>
<keyword evidence="2" id="KW-0732">Signal</keyword>
<comment type="caution">
    <text evidence="3">The sequence shown here is derived from an EMBL/GenBank/DDBJ whole genome shotgun (WGS) entry which is preliminary data.</text>
</comment>
<evidence type="ECO:0000256" key="2">
    <source>
        <dbReference type="SAM" id="SignalP"/>
    </source>
</evidence>
<accession>A0A841D325</accession>
<sequence>MKVRALLAFLAAGACALPAAATAGPAAEDRPAADGPEIRSITLHPAEPVVRPGDAVRLVIDVVARGTSGPDGVTIQVGPGEAPEAGAGRLPSPGPSPGPSSGAGPESGPAPSADGAPPPGSAPWPGRESVGPAGRESAGQEWATWRFLPEKRLSRWYPAGRWTITATARGSGGAEAVRHAGFWLKRETVFSAVRAAGEGRGVRVEGVLNRVDPQGYTDYAPFAGASVQILHRRTDGDAWEEAAAAVTDRLGYFARKVRERRRGDWRIRFPGTSRFASGLSRTIHIGKRDK</sequence>
<protein>
    <submittedName>
        <fullName evidence="3">Uncharacterized protein</fullName>
    </submittedName>
</protein>
<gene>
    <name evidence="3" type="ORF">FHS22_002652</name>
</gene>
<dbReference type="AlphaFoldDB" id="A0A841D325"/>
<evidence type="ECO:0000313" key="4">
    <source>
        <dbReference type="Proteomes" id="UP000562352"/>
    </source>
</evidence>
<proteinExistence type="predicted"/>
<feature type="signal peptide" evidence="2">
    <location>
        <begin position="1"/>
        <end position="23"/>
    </location>
</feature>
<dbReference type="Proteomes" id="UP000562352">
    <property type="component" value="Unassembled WGS sequence"/>
</dbReference>
<feature type="chain" id="PRO_5039380576" evidence="2">
    <location>
        <begin position="24"/>
        <end position="290"/>
    </location>
</feature>
<evidence type="ECO:0000256" key="1">
    <source>
        <dbReference type="SAM" id="MobiDB-lite"/>
    </source>
</evidence>
<name>A0A841D325_PLAVE</name>
<reference evidence="3 4" key="1">
    <citation type="submission" date="2020-08" db="EMBL/GenBank/DDBJ databases">
        <title>Genomic Encyclopedia of Type Strains, Phase III (KMG-III): the genomes of soil and plant-associated and newly described type strains.</title>
        <authorList>
            <person name="Whitman W."/>
        </authorList>
    </citation>
    <scope>NUCLEOTIDE SEQUENCE [LARGE SCALE GENOMIC DNA]</scope>
    <source>
        <strain evidence="3 4">CECT 3303</strain>
    </source>
</reference>
<feature type="region of interest" description="Disordered" evidence="1">
    <location>
        <begin position="67"/>
        <end position="142"/>
    </location>
</feature>
<feature type="compositionally biased region" description="Low complexity" evidence="1">
    <location>
        <begin position="78"/>
        <end position="91"/>
    </location>
</feature>
<organism evidence="3 4">
    <name type="scientific">Planomonospora venezuelensis</name>
    <dbReference type="NCBI Taxonomy" id="1999"/>
    <lineage>
        <taxon>Bacteria</taxon>
        <taxon>Bacillati</taxon>
        <taxon>Actinomycetota</taxon>
        <taxon>Actinomycetes</taxon>
        <taxon>Streptosporangiales</taxon>
        <taxon>Streptosporangiaceae</taxon>
        <taxon>Planomonospora</taxon>
    </lineage>
</organism>
<dbReference type="RefSeq" id="WP_184941460.1">
    <property type="nucleotide sequence ID" value="NZ_BAAAWZ010000004.1"/>
</dbReference>